<sequence length="67" mass="6935">MAYTPNNTVTSRGSMPYLRSYSGKSGVGTVVPSSTAKNTNTVMATLRTGLRYPPPDAGSGEISHGEG</sequence>
<feature type="region of interest" description="Disordered" evidence="1">
    <location>
        <begin position="45"/>
        <end position="67"/>
    </location>
</feature>
<organism evidence="2 3">
    <name type="scientific">Dactylosporangium sucinum</name>
    <dbReference type="NCBI Taxonomy" id="1424081"/>
    <lineage>
        <taxon>Bacteria</taxon>
        <taxon>Bacillati</taxon>
        <taxon>Actinomycetota</taxon>
        <taxon>Actinomycetes</taxon>
        <taxon>Micromonosporales</taxon>
        <taxon>Micromonosporaceae</taxon>
        <taxon>Dactylosporangium</taxon>
    </lineage>
</organism>
<reference evidence="2" key="2">
    <citation type="submission" date="2020-09" db="EMBL/GenBank/DDBJ databases">
        <authorList>
            <person name="Sun Q."/>
            <person name="Ohkuma M."/>
        </authorList>
    </citation>
    <scope>NUCLEOTIDE SEQUENCE</scope>
    <source>
        <strain evidence="2">JCM 19831</strain>
    </source>
</reference>
<gene>
    <name evidence="2" type="ORF">GCM10007977_074910</name>
</gene>
<dbReference type="Proteomes" id="UP000642070">
    <property type="component" value="Unassembled WGS sequence"/>
</dbReference>
<name>A0A917U6H3_9ACTN</name>
<evidence type="ECO:0000256" key="1">
    <source>
        <dbReference type="SAM" id="MobiDB-lite"/>
    </source>
</evidence>
<dbReference type="AlphaFoldDB" id="A0A917U6H3"/>
<evidence type="ECO:0000313" key="2">
    <source>
        <dbReference type="EMBL" id="GGM62357.1"/>
    </source>
</evidence>
<proteinExistence type="predicted"/>
<comment type="caution">
    <text evidence="2">The sequence shown here is derived from an EMBL/GenBank/DDBJ whole genome shotgun (WGS) entry which is preliminary data.</text>
</comment>
<accession>A0A917U6H3</accession>
<evidence type="ECO:0000313" key="3">
    <source>
        <dbReference type="Proteomes" id="UP000642070"/>
    </source>
</evidence>
<keyword evidence="3" id="KW-1185">Reference proteome</keyword>
<protein>
    <submittedName>
        <fullName evidence="2">Uncharacterized protein</fullName>
    </submittedName>
</protein>
<reference evidence="2" key="1">
    <citation type="journal article" date="2014" name="Int. J. Syst. Evol. Microbiol.">
        <title>Complete genome sequence of Corynebacterium casei LMG S-19264T (=DSM 44701T), isolated from a smear-ripened cheese.</title>
        <authorList>
            <consortium name="US DOE Joint Genome Institute (JGI-PGF)"/>
            <person name="Walter F."/>
            <person name="Albersmeier A."/>
            <person name="Kalinowski J."/>
            <person name="Ruckert C."/>
        </authorList>
    </citation>
    <scope>NUCLEOTIDE SEQUENCE</scope>
    <source>
        <strain evidence="2">JCM 19831</strain>
    </source>
</reference>
<dbReference type="EMBL" id="BMPI01000046">
    <property type="protein sequence ID" value="GGM62357.1"/>
    <property type="molecule type" value="Genomic_DNA"/>
</dbReference>